<accession>A0ABU4VKW6</accession>
<feature type="binding site" evidence="6">
    <location>
        <begin position="127"/>
        <end position="128"/>
    </location>
    <ligand>
        <name>S-adenosyl-L-methionine</name>
        <dbReference type="ChEBI" id="CHEBI:59789"/>
    </ligand>
</feature>
<comment type="function">
    <text evidence="6">Specifically methylates the N7 position of a guanine in 16S rRNA.</text>
</comment>
<dbReference type="NCBIfam" id="TIGR00138">
    <property type="entry name" value="rsmG_gidB"/>
    <property type="match status" value="1"/>
</dbReference>
<dbReference type="CDD" id="cd02440">
    <property type="entry name" value="AdoMet_MTases"/>
    <property type="match status" value="1"/>
</dbReference>
<evidence type="ECO:0000256" key="5">
    <source>
        <dbReference type="ARBA" id="ARBA00022691"/>
    </source>
</evidence>
<dbReference type="Gene3D" id="3.40.50.150">
    <property type="entry name" value="Vaccinia Virus protein VP39"/>
    <property type="match status" value="1"/>
</dbReference>
<evidence type="ECO:0000313" key="8">
    <source>
        <dbReference type="EMBL" id="MDX8152470.1"/>
    </source>
</evidence>
<comment type="subcellular location">
    <subcellularLocation>
        <location evidence="6">Cytoplasm</location>
    </subcellularLocation>
</comment>
<keyword evidence="2 6" id="KW-0698">rRNA processing</keyword>
<dbReference type="InterPro" id="IPR003682">
    <property type="entry name" value="rRNA_ssu_MeTfrase_G"/>
</dbReference>
<feature type="compositionally biased region" description="Basic and acidic residues" evidence="7">
    <location>
        <begin position="224"/>
        <end position="233"/>
    </location>
</feature>
<dbReference type="SUPFAM" id="SSF53335">
    <property type="entry name" value="S-adenosyl-L-methionine-dependent methyltransferases"/>
    <property type="match status" value="1"/>
</dbReference>
<comment type="caution">
    <text evidence="8">The sequence shown here is derived from an EMBL/GenBank/DDBJ whole genome shotgun (WGS) entry which is preliminary data.</text>
</comment>
<evidence type="ECO:0000256" key="1">
    <source>
        <dbReference type="ARBA" id="ARBA00022490"/>
    </source>
</evidence>
<evidence type="ECO:0000256" key="3">
    <source>
        <dbReference type="ARBA" id="ARBA00022603"/>
    </source>
</evidence>
<organism evidence="8 9">
    <name type="scientific">Patulibacter brassicae</name>
    <dbReference type="NCBI Taxonomy" id="1705717"/>
    <lineage>
        <taxon>Bacteria</taxon>
        <taxon>Bacillati</taxon>
        <taxon>Actinomycetota</taxon>
        <taxon>Thermoleophilia</taxon>
        <taxon>Solirubrobacterales</taxon>
        <taxon>Patulibacteraceae</taxon>
        <taxon>Patulibacter</taxon>
    </lineage>
</organism>
<evidence type="ECO:0000256" key="4">
    <source>
        <dbReference type="ARBA" id="ARBA00022679"/>
    </source>
</evidence>
<evidence type="ECO:0000313" key="9">
    <source>
        <dbReference type="Proteomes" id="UP001277761"/>
    </source>
</evidence>
<feature type="binding site" evidence="6">
    <location>
        <position position="143"/>
    </location>
    <ligand>
        <name>S-adenosyl-L-methionine</name>
        <dbReference type="ChEBI" id="CHEBI:59789"/>
    </ligand>
</feature>
<feature type="binding site" evidence="6">
    <location>
        <position position="76"/>
    </location>
    <ligand>
        <name>S-adenosyl-L-methionine</name>
        <dbReference type="ChEBI" id="CHEBI:59789"/>
    </ligand>
</feature>
<dbReference type="RefSeq" id="WP_319954626.1">
    <property type="nucleotide sequence ID" value="NZ_JAXAVX010000006.1"/>
</dbReference>
<gene>
    <name evidence="6 8" type="primary">rsmG</name>
    <name evidence="8" type="ORF">SK069_12750</name>
</gene>
<evidence type="ECO:0000256" key="6">
    <source>
        <dbReference type="HAMAP-Rule" id="MF_00074"/>
    </source>
</evidence>
<keyword evidence="5 6" id="KW-0949">S-adenosyl-L-methionine</keyword>
<sequence length="233" mass="24986">MSDRVAARLAALGTEHGLDEPAVVALGVLLDVLAADEHAATTVRDPTEAVDRHVADGLSGLTAPEIREARTLVDVGTGIGVPALVLAAARPELQVVAMDTVRRKVEWVAATAERMGLQNVRTVHGRAEAWSAGRHRFDVVTARAVAPLGVLLEYAAPLLRPGGALVAWKGQLDDDESRTGRGAAKQLGMGEPRSQRVTPWPEARERRLVVSVKERPTPKGFPRKPGEARRRPL</sequence>
<dbReference type="PANTHER" id="PTHR31760:SF0">
    <property type="entry name" value="S-ADENOSYL-L-METHIONINE-DEPENDENT METHYLTRANSFERASES SUPERFAMILY PROTEIN"/>
    <property type="match status" value="1"/>
</dbReference>
<feature type="region of interest" description="Disordered" evidence="7">
    <location>
        <begin position="173"/>
        <end position="233"/>
    </location>
</feature>
<evidence type="ECO:0000256" key="2">
    <source>
        <dbReference type="ARBA" id="ARBA00022552"/>
    </source>
</evidence>
<keyword evidence="3 6" id="KW-0489">Methyltransferase</keyword>
<comment type="caution">
    <text evidence="6">Lacks conserved residue(s) required for the propagation of feature annotation.</text>
</comment>
<dbReference type="Proteomes" id="UP001277761">
    <property type="component" value="Unassembled WGS sequence"/>
</dbReference>
<proteinExistence type="inferred from homology"/>
<keyword evidence="4 6" id="KW-0808">Transferase</keyword>
<reference evidence="8 9" key="1">
    <citation type="submission" date="2023-11" db="EMBL/GenBank/DDBJ databases">
        <authorList>
            <person name="Xu M."/>
            <person name="Jiang T."/>
        </authorList>
    </citation>
    <scope>NUCLEOTIDE SEQUENCE [LARGE SCALE GENOMIC DNA]</scope>
    <source>
        <strain evidence="8 9">SD</strain>
    </source>
</reference>
<keyword evidence="9" id="KW-1185">Reference proteome</keyword>
<dbReference type="HAMAP" id="MF_00074">
    <property type="entry name" value="16SrRNA_methyltr_G"/>
    <property type="match status" value="1"/>
</dbReference>
<dbReference type="Pfam" id="PF02527">
    <property type="entry name" value="GidB"/>
    <property type="match status" value="1"/>
</dbReference>
<dbReference type="GO" id="GO:0008168">
    <property type="term" value="F:methyltransferase activity"/>
    <property type="evidence" value="ECO:0007669"/>
    <property type="project" value="UniProtKB-KW"/>
</dbReference>
<comment type="similarity">
    <text evidence="6">Belongs to the methyltransferase superfamily. RNA methyltransferase RsmG family.</text>
</comment>
<dbReference type="GO" id="GO:0032259">
    <property type="term" value="P:methylation"/>
    <property type="evidence" value="ECO:0007669"/>
    <property type="project" value="UniProtKB-KW"/>
</dbReference>
<dbReference type="EC" id="2.1.1.-" evidence="6"/>
<keyword evidence="1 6" id="KW-0963">Cytoplasm</keyword>
<protein>
    <recommendedName>
        <fullName evidence="6">Ribosomal RNA small subunit methyltransferase G</fullName>
        <ecNumber evidence="6">2.1.1.-</ecNumber>
    </recommendedName>
    <alternativeName>
        <fullName evidence="6">16S rRNA 7-methylguanosine methyltransferase</fullName>
        <shortName evidence="6">16S rRNA m7G methyltransferase</shortName>
    </alternativeName>
</protein>
<evidence type="ECO:0000256" key="7">
    <source>
        <dbReference type="SAM" id="MobiDB-lite"/>
    </source>
</evidence>
<dbReference type="EMBL" id="JAXAVX010000006">
    <property type="protein sequence ID" value="MDX8152470.1"/>
    <property type="molecule type" value="Genomic_DNA"/>
</dbReference>
<dbReference type="PANTHER" id="PTHR31760">
    <property type="entry name" value="S-ADENOSYL-L-METHIONINE-DEPENDENT METHYLTRANSFERASES SUPERFAMILY PROTEIN"/>
    <property type="match status" value="1"/>
</dbReference>
<name>A0ABU4VKW6_9ACTN</name>
<dbReference type="InterPro" id="IPR029063">
    <property type="entry name" value="SAM-dependent_MTases_sf"/>
</dbReference>
<feature type="compositionally biased region" description="Basic and acidic residues" evidence="7">
    <location>
        <begin position="202"/>
        <end position="217"/>
    </location>
</feature>